<dbReference type="InterPro" id="IPR050446">
    <property type="entry name" value="FAD-oxidoreductase/Apoptosis"/>
</dbReference>
<evidence type="ECO:0000256" key="2">
    <source>
        <dbReference type="ARBA" id="ARBA00006442"/>
    </source>
</evidence>
<dbReference type="GO" id="GO:0016651">
    <property type="term" value="F:oxidoreductase activity, acting on NAD(P)H"/>
    <property type="evidence" value="ECO:0007669"/>
    <property type="project" value="TreeGrafter"/>
</dbReference>
<proteinExistence type="inferred from homology"/>
<evidence type="ECO:0000256" key="5">
    <source>
        <dbReference type="ARBA" id="ARBA00023002"/>
    </source>
</evidence>
<dbReference type="EMBL" id="BDGG01000012">
    <property type="protein sequence ID" value="GAV05439.1"/>
    <property type="molecule type" value="Genomic_DNA"/>
</dbReference>
<keyword evidence="5" id="KW-0560">Oxidoreductase</keyword>
<comment type="caution">
    <text evidence="7">The sequence shown here is derived from an EMBL/GenBank/DDBJ whole genome shotgun (WGS) entry which is preliminary data.</text>
</comment>
<organism evidence="7 8">
    <name type="scientific">Ramazzottius varieornatus</name>
    <name type="common">Water bear</name>
    <name type="synonym">Tardigrade</name>
    <dbReference type="NCBI Taxonomy" id="947166"/>
    <lineage>
        <taxon>Eukaryota</taxon>
        <taxon>Metazoa</taxon>
        <taxon>Ecdysozoa</taxon>
        <taxon>Tardigrada</taxon>
        <taxon>Eutardigrada</taxon>
        <taxon>Parachela</taxon>
        <taxon>Hypsibioidea</taxon>
        <taxon>Ramazzottiidae</taxon>
        <taxon>Ramazzottius</taxon>
    </lineage>
</organism>
<dbReference type="Proteomes" id="UP000186922">
    <property type="component" value="Unassembled WGS sequence"/>
</dbReference>
<accession>A0A1D1W3C5</accession>
<dbReference type="InterPro" id="IPR016156">
    <property type="entry name" value="FAD/NAD-linked_Rdtase_dimer_sf"/>
</dbReference>
<dbReference type="OrthoDB" id="432169at2759"/>
<dbReference type="InterPro" id="IPR023753">
    <property type="entry name" value="FAD/NAD-binding_dom"/>
</dbReference>
<comment type="cofactor">
    <cofactor evidence="1">
        <name>FAD</name>
        <dbReference type="ChEBI" id="CHEBI:57692"/>
    </cofactor>
</comment>
<comment type="similarity">
    <text evidence="2">Belongs to the FAD-dependent oxidoreductase family.</text>
</comment>
<evidence type="ECO:0000313" key="7">
    <source>
        <dbReference type="EMBL" id="GAV05439.1"/>
    </source>
</evidence>
<dbReference type="STRING" id="947166.A0A1D1W3C5"/>
<dbReference type="AlphaFoldDB" id="A0A1D1W3C5"/>
<evidence type="ECO:0000256" key="1">
    <source>
        <dbReference type="ARBA" id="ARBA00001974"/>
    </source>
</evidence>
<dbReference type="PRINTS" id="PR00368">
    <property type="entry name" value="FADPNR"/>
</dbReference>
<gene>
    <name evidence="7" type="primary">RvY_15574-1</name>
    <name evidence="7" type="synonym">RvY_15574.1</name>
    <name evidence="7" type="ORF">RvY_15574</name>
</gene>
<dbReference type="SUPFAM" id="SSF55424">
    <property type="entry name" value="FAD/NAD-linked reductases, dimerisation (C-terminal) domain"/>
    <property type="match status" value="1"/>
</dbReference>
<evidence type="ECO:0000259" key="6">
    <source>
        <dbReference type="Pfam" id="PF07992"/>
    </source>
</evidence>
<dbReference type="InterPro" id="IPR036188">
    <property type="entry name" value="FAD/NAD-bd_sf"/>
</dbReference>
<dbReference type="SUPFAM" id="SSF51905">
    <property type="entry name" value="FAD/NAD(P)-binding domain"/>
    <property type="match status" value="1"/>
</dbReference>
<sequence length="261" mass="28505">MEVAAYLADKAAAVTVISNTREPFQASLGPLVGEALKTELFQKKGVSFVPEVRIQSFEGDKHTQLLKKVTLTNMYTVEIDILVAGIGTIPSTGFLEKTLLELSPRNGAIVVDEFMATKIPNVYAAGDCTDFPFGGTRVTIGHWNVAQSQGRTAALSIIGKRVPFTSVPYFWTTMFTKSVRYAGFGLEFNDVFIHGALNGLKFVAYYLKDDTVVAASSLMYDPVVSRFAEILSKGATITRSIIEQDPELTRTAEKVFSADHS</sequence>
<dbReference type="Gene3D" id="3.30.390.30">
    <property type="match status" value="1"/>
</dbReference>
<dbReference type="Gene3D" id="3.50.50.60">
    <property type="entry name" value="FAD/NAD(P)-binding domain"/>
    <property type="match status" value="2"/>
</dbReference>
<reference evidence="7 8" key="1">
    <citation type="journal article" date="2016" name="Nat. Commun.">
        <title>Extremotolerant tardigrade genome and improved radiotolerance of human cultured cells by tardigrade-unique protein.</title>
        <authorList>
            <person name="Hashimoto T."/>
            <person name="Horikawa D.D."/>
            <person name="Saito Y."/>
            <person name="Kuwahara H."/>
            <person name="Kozuka-Hata H."/>
            <person name="Shin-I T."/>
            <person name="Minakuchi Y."/>
            <person name="Ohishi K."/>
            <person name="Motoyama A."/>
            <person name="Aizu T."/>
            <person name="Enomoto A."/>
            <person name="Kondo K."/>
            <person name="Tanaka S."/>
            <person name="Hara Y."/>
            <person name="Koshikawa S."/>
            <person name="Sagara H."/>
            <person name="Miura T."/>
            <person name="Yokobori S."/>
            <person name="Miyagawa K."/>
            <person name="Suzuki Y."/>
            <person name="Kubo T."/>
            <person name="Oyama M."/>
            <person name="Kohara Y."/>
            <person name="Fujiyama A."/>
            <person name="Arakawa K."/>
            <person name="Katayama T."/>
            <person name="Toyoda A."/>
            <person name="Kunieda T."/>
        </authorList>
    </citation>
    <scope>NUCLEOTIDE SEQUENCE [LARGE SCALE GENOMIC DNA]</scope>
    <source>
        <strain evidence="7 8">YOKOZUNA-1</strain>
    </source>
</reference>
<evidence type="ECO:0000313" key="8">
    <source>
        <dbReference type="Proteomes" id="UP000186922"/>
    </source>
</evidence>
<keyword evidence="4" id="KW-0274">FAD</keyword>
<feature type="domain" description="FAD/NAD(P)-binding" evidence="6">
    <location>
        <begin position="1"/>
        <end position="150"/>
    </location>
</feature>
<dbReference type="GO" id="GO:0005737">
    <property type="term" value="C:cytoplasm"/>
    <property type="evidence" value="ECO:0007669"/>
    <property type="project" value="TreeGrafter"/>
</dbReference>
<keyword evidence="8" id="KW-1185">Reference proteome</keyword>
<dbReference type="PANTHER" id="PTHR43557:SF2">
    <property type="entry name" value="RIESKE DOMAIN-CONTAINING PROTEIN-RELATED"/>
    <property type="match status" value="1"/>
</dbReference>
<dbReference type="Pfam" id="PF07992">
    <property type="entry name" value="Pyr_redox_2"/>
    <property type="match status" value="1"/>
</dbReference>
<dbReference type="PANTHER" id="PTHR43557">
    <property type="entry name" value="APOPTOSIS-INDUCING FACTOR 1"/>
    <property type="match status" value="1"/>
</dbReference>
<protein>
    <recommendedName>
        <fullName evidence="6">FAD/NAD(P)-binding domain-containing protein</fullName>
    </recommendedName>
</protein>
<evidence type="ECO:0000256" key="3">
    <source>
        <dbReference type="ARBA" id="ARBA00022630"/>
    </source>
</evidence>
<evidence type="ECO:0000256" key="4">
    <source>
        <dbReference type="ARBA" id="ARBA00022827"/>
    </source>
</evidence>
<name>A0A1D1W3C5_RAMVA</name>
<keyword evidence="3" id="KW-0285">Flavoprotein</keyword>